<evidence type="ECO:0000256" key="1">
    <source>
        <dbReference type="ARBA" id="ARBA00008591"/>
    </source>
</evidence>
<dbReference type="InterPro" id="IPR018445">
    <property type="entry name" value="Put_Phosphate_transp_reg"/>
</dbReference>
<sequence>MAMNNILGLFAHSPLKPLQKHSEKVTECSDLLIPFFETTFSKDWEKAEEKRLEISQREREADSLKREIRLKLPRGLFLPIDRTDLLELVTQQDKLANFAKDIAGRMIGRQFGIPEEMQEEFLHYVKRSLDAIHQAHRVIEEMDQLLETGFKGRELKLVNDMIQELDAIEDDTDQMQIKLRKMLYTIESRYNPIDVMFLYKIIEWVGVLADQAQRVGSRIELMLARS</sequence>
<dbReference type="KEGG" id="hhz:NCTC10839_01260"/>
<dbReference type="Proteomes" id="UP000316888">
    <property type="component" value="Unassembled WGS sequence"/>
</dbReference>
<dbReference type="GeneID" id="56957846"/>
<dbReference type="PANTHER" id="PTHR36536:SF3">
    <property type="entry name" value="UPF0111 PROTEIN HI_1603"/>
    <property type="match status" value="1"/>
</dbReference>
<accession>A0A0M3G5H5</accession>
<dbReference type="EMBL" id="SDPB01000001">
    <property type="protein sequence ID" value="TPH25485.1"/>
    <property type="molecule type" value="Genomic_DNA"/>
</dbReference>
<dbReference type="EMBL" id="RWKG01000049">
    <property type="protein sequence ID" value="TDN40655.1"/>
    <property type="molecule type" value="Genomic_DNA"/>
</dbReference>
<evidence type="ECO:0000313" key="10">
    <source>
        <dbReference type="Proteomes" id="UP000316888"/>
    </source>
</evidence>
<dbReference type="NCBIfam" id="TIGR00153">
    <property type="entry name" value="TIGR00153 family protein"/>
    <property type="match status" value="1"/>
</dbReference>
<evidence type="ECO:0000313" key="7">
    <source>
        <dbReference type="Proteomes" id="UP000034750"/>
    </source>
</evidence>
<dbReference type="InterPro" id="IPR002727">
    <property type="entry name" value="DUF47"/>
</dbReference>
<dbReference type="SUPFAM" id="SSF109755">
    <property type="entry name" value="PhoU-like"/>
    <property type="match status" value="1"/>
</dbReference>
<reference evidence="10 11" key="4">
    <citation type="submission" date="2019-01" db="EMBL/GenBank/DDBJ databases">
        <title>Comparative genomic analysis identifies haemin-independent Haemophilus haemolyticus: a formal re-classification of Haemophilus intermedius.</title>
        <authorList>
            <person name="Harris T.M."/>
            <person name="Price E.P."/>
            <person name="Sarovich D.S."/>
            <person name="Norskov-Lauritsen N."/>
            <person name="Beissbarth J."/>
            <person name="Chang A.B."/>
            <person name="Smith-Vaughan H.C."/>
        </authorList>
    </citation>
    <scope>NUCLEOTIDE SEQUENCE [LARGE SCALE GENOMIC DNA]</scope>
    <source>
        <strain evidence="6 10">60824 B Hi-4</strain>
        <strain evidence="5 11">PN24</strain>
    </source>
</reference>
<evidence type="ECO:0000313" key="5">
    <source>
        <dbReference type="EMBL" id="TPH00268.1"/>
    </source>
</evidence>
<evidence type="ECO:0000313" key="4">
    <source>
        <dbReference type="EMBL" id="TDN40655.1"/>
    </source>
</evidence>
<dbReference type="InterPro" id="IPR038078">
    <property type="entry name" value="PhoU-like_sf"/>
</dbReference>
<name>A0A0M3G5H5_HAEHA</name>
<gene>
    <name evidence="2" type="ORF">AAX18_07760</name>
    <name evidence="4" type="ORF">EGH31_1835</name>
    <name evidence="6" type="ORF">EUX48_00275</name>
    <name evidence="5" type="ORF">EUX55_04025</name>
    <name evidence="3" type="ORF">NCTC10839_01260</name>
</gene>
<dbReference type="Proteomes" id="UP000034750">
    <property type="component" value="Unassembled WGS sequence"/>
</dbReference>
<reference evidence="3 8" key="2">
    <citation type="submission" date="2018-06" db="EMBL/GenBank/DDBJ databases">
        <authorList>
            <consortium name="Pathogen Informatics"/>
            <person name="Doyle S."/>
        </authorList>
    </citation>
    <scope>NUCLEOTIDE SEQUENCE [LARGE SCALE GENOMIC DNA]</scope>
    <source>
        <strain evidence="3 8">NCTC10839</strain>
    </source>
</reference>
<proteinExistence type="inferred from homology"/>
<dbReference type="Proteomes" id="UP000317926">
    <property type="component" value="Unassembled WGS sequence"/>
</dbReference>
<dbReference type="AlphaFoldDB" id="A0A0M3G5H5"/>
<protein>
    <submittedName>
        <fullName evidence="2 3">Phosphate transport regulator</fullName>
    </submittedName>
    <submittedName>
        <fullName evidence="5">TIGR00153 family protein</fullName>
    </submittedName>
</protein>
<dbReference type="Gene3D" id="1.20.58.220">
    <property type="entry name" value="Phosphate transport system protein phou homolog 2, domain 2"/>
    <property type="match status" value="1"/>
</dbReference>
<dbReference type="PATRIC" id="fig|726.52.peg.745"/>
<organism evidence="2 7">
    <name type="scientific">Haemophilus haemolyticus</name>
    <dbReference type="NCBI Taxonomy" id="726"/>
    <lineage>
        <taxon>Bacteria</taxon>
        <taxon>Pseudomonadati</taxon>
        <taxon>Pseudomonadota</taxon>
        <taxon>Gammaproteobacteria</taxon>
        <taxon>Pasteurellales</taxon>
        <taxon>Pasteurellaceae</taxon>
        <taxon>Haemophilus</taxon>
    </lineage>
</organism>
<dbReference type="EMBL" id="SDPK01000015">
    <property type="protein sequence ID" value="TPH00268.1"/>
    <property type="molecule type" value="Genomic_DNA"/>
</dbReference>
<dbReference type="Proteomes" id="UP000294998">
    <property type="component" value="Unassembled WGS sequence"/>
</dbReference>
<dbReference type="EMBL" id="LS483458">
    <property type="protein sequence ID" value="SQH97350.1"/>
    <property type="molecule type" value="Genomic_DNA"/>
</dbReference>
<reference evidence="2 7" key="1">
    <citation type="submission" date="2015-05" db="EMBL/GenBank/DDBJ databases">
        <title>Comparative analyses of the lipooligosaccharides from nottypeable Haemophilus influenzae and Haemophilus haemolyticus.</title>
        <authorList>
            <person name="Post D.M.B."/>
            <person name="Ketterer M.R."/>
            <person name="Coffin J.E."/>
            <person name="Reinders L.M."/>
            <person name="Munson R.S.Jr."/>
            <person name="Bair T.B."/>
            <person name="Murphy T.F."/>
            <person name="Foster E."/>
            <person name="Gibson B.W."/>
            <person name="Apicella M.A."/>
        </authorList>
    </citation>
    <scope>NUCLEOTIDE SEQUENCE [LARGE SCALE GENOMIC DNA]</scope>
    <source>
        <strain evidence="2 7">11P18</strain>
    </source>
</reference>
<comment type="similarity">
    <text evidence="1">Belongs to the UPF0111 family.</text>
</comment>
<evidence type="ECO:0000313" key="3">
    <source>
        <dbReference type="EMBL" id="SQH97350.1"/>
    </source>
</evidence>
<dbReference type="EMBL" id="LCTK01000033">
    <property type="protein sequence ID" value="KKZ58071.1"/>
    <property type="molecule type" value="Genomic_DNA"/>
</dbReference>
<dbReference type="PANTHER" id="PTHR36536">
    <property type="entry name" value="UPF0111 PROTEIN HI_1603"/>
    <property type="match status" value="1"/>
</dbReference>
<evidence type="ECO:0000313" key="6">
    <source>
        <dbReference type="EMBL" id="TPH25485.1"/>
    </source>
</evidence>
<dbReference type="Pfam" id="PF01865">
    <property type="entry name" value="PhoU_div"/>
    <property type="match status" value="1"/>
</dbReference>
<reference evidence="4 9" key="3">
    <citation type="submission" date="2018-12" db="EMBL/GenBank/DDBJ databases">
        <authorList>
            <person name="Fluit A.C."/>
        </authorList>
    </citation>
    <scope>NUCLEOTIDE SEQUENCE [LARGE SCALE GENOMIC DNA]</scope>
    <source>
        <strain evidence="4 9">16-549009</strain>
    </source>
</reference>
<evidence type="ECO:0000313" key="9">
    <source>
        <dbReference type="Proteomes" id="UP000294998"/>
    </source>
</evidence>
<evidence type="ECO:0000313" key="8">
    <source>
        <dbReference type="Proteomes" id="UP000248808"/>
    </source>
</evidence>
<evidence type="ECO:0000313" key="11">
    <source>
        <dbReference type="Proteomes" id="UP000317926"/>
    </source>
</evidence>
<dbReference type="RefSeq" id="WP_005638079.1">
    <property type="nucleotide sequence ID" value="NZ_CABFLR010000020.1"/>
</dbReference>
<dbReference type="Proteomes" id="UP000248808">
    <property type="component" value="Chromosome 1"/>
</dbReference>
<evidence type="ECO:0000313" key="2">
    <source>
        <dbReference type="EMBL" id="KKZ58071.1"/>
    </source>
</evidence>